<dbReference type="RefSeq" id="WP_379051084.1">
    <property type="nucleotide sequence ID" value="NZ_JBHUIK010000002.1"/>
</dbReference>
<protein>
    <submittedName>
        <fullName evidence="1">DUF2953 domain-containing protein</fullName>
    </submittedName>
</protein>
<gene>
    <name evidence="1" type="ORF">ACFSKK_08200</name>
</gene>
<organism evidence="1 2">
    <name type="scientific">Metabacillus endolithicus</name>
    <dbReference type="NCBI Taxonomy" id="1535204"/>
    <lineage>
        <taxon>Bacteria</taxon>
        <taxon>Bacillati</taxon>
        <taxon>Bacillota</taxon>
        <taxon>Bacilli</taxon>
        <taxon>Bacillales</taxon>
        <taxon>Bacillaceae</taxon>
        <taxon>Metabacillus</taxon>
    </lineage>
</organism>
<evidence type="ECO:0000313" key="1">
    <source>
        <dbReference type="EMBL" id="MFD2213655.1"/>
    </source>
</evidence>
<comment type="caution">
    <text evidence="1">The sequence shown here is derived from an EMBL/GenBank/DDBJ whole genome shotgun (WGS) entry which is preliminary data.</text>
</comment>
<name>A0ABW5BXJ1_9BACI</name>
<dbReference type="Pfam" id="PF11167">
    <property type="entry name" value="DUF2953"/>
    <property type="match status" value="1"/>
</dbReference>
<dbReference type="Proteomes" id="UP001597318">
    <property type="component" value="Unassembled WGS sequence"/>
</dbReference>
<sequence length="226" mass="25944">MVWIIVIILILLFLFFLILMTRLTVIIDLLHVGDDDHIKIKFRAWLGMIRYTISIPLIKVDDEANVIVKQEQKIGDENSNKKVKKGKEKITPEEEVKAIHDVKEILQHVVGLHKIVRRFLKKVKVKEFEWHSQIGIGDAAHTGMLTGLVWSIKGGVVGIVSQYMQLHTTPIISITPEFNVYCSRTKLQCMIQFRIGQAMLAGIQLIKYWKGGRPKLKTKPFSFFAN</sequence>
<evidence type="ECO:0000313" key="2">
    <source>
        <dbReference type="Proteomes" id="UP001597318"/>
    </source>
</evidence>
<accession>A0ABW5BXJ1</accession>
<dbReference type="InterPro" id="IPR021338">
    <property type="entry name" value="DUF2953"/>
</dbReference>
<dbReference type="EMBL" id="JBHUIK010000002">
    <property type="protein sequence ID" value="MFD2213655.1"/>
    <property type="molecule type" value="Genomic_DNA"/>
</dbReference>
<reference evidence="2" key="1">
    <citation type="journal article" date="2019" name="Int. J. Syst. Evol. Microbiol.">
        <title>The Global Catalogue of Microorganisms (GCM) 10K type strain sequencing project: providing services to taxonomists for standard genome sequencing and annotation.</title>
        <authorList>
            <consortium name="The Broad Institute Genomics Platform"/>
            <consortium name="The Broad Institute Genome Sequencing Center for Infectious Disease"/>
            <person name="Wu L."/>
            <person name="Ma J."/>
        </authorList>
    </citation>
    <scope>NUCLEOTIDE SEQUENCE [LARGE SCALE GENOMIC DNA]</scope>
    <source>
        <strain evidence="2">CGMCC 1.15474</strain>
    </source>
</reference>
<proteinExistence type="predicted"/>
<keyword evidence="2" id="KW-1185">Reference proteome</keyword>